<reference evidence="8 9" key="1">
    <citation type="submission" date="2022-01" db="EMBL/GenBank/DDBJ databases">
        <title>A chromosomal length assembly of Cordylochernes scorpioides.</title>
        <authorList>
            <person name="Zeh D."/>
            <person name="Zeh J."/>
        </authorList>
    </citation>
    <scope>NUCLEOTIDE SEQUENCE [LARGE SCALE GENOMIC DNA]</scope>
    <source>
        <strain evidence="8">IN4F17</strain>
        <tissue evidence="8">Whole Body</tissue>
    </source>
</reference>
<evidence type="ECO:0000256" key="6">
    <source>
        <dbReference type="ARBA" id="ARBA00023136"/>
    </source>
</evidence>
<evidence type="ECO:0000256" key="4">
    <source>
        <dbReference type="ARBA" id="ARBA00022692"/>
    </source>
</evidence>
<accession>A0ABY6LEN2</accession>
<proteinExistence type="inferred from homology"/>
<feature type="transmembrane region" description="Helical" evidence="7">
    <location>
        <begin position="185"/>
        <end position="201"/>
    </location>
</feature>
<dbReference type="PANTHER" id="PTHR16024:SF6">
    <property type="entry name" value="XK-RELATED PROTEIN"/>
    <property type="match status" value="1"/>
</dbReference>
<evidence type="ECO:0000256" key="5">
    <source>
        <dbReference type="ARBA" id="ARBA00022989"/>
    </source>
</evidence>
<protein>
    <recommendedName>
        <fullName evidence="7">XK-related protein</fullName>
    </recommendedName>
</protein>
<organism evidence="8 9">
    <name type="scientific">Cordylochernes scorpioides</name>
    <dbReference type="NCBI Taxonomy" id="51811"/>
    <lineage>
        <taxon>Eukaryota</taxon>
        <taxon>Metazoa</taxon>
        <taxon>Ecdysozoa</taxon>
        <taxon>Arthropoda</taxon>
        <taxon>Chelicerata</taxon>
        <taxon>Arachnida</taxon>
        <taxon>Pseudoscorpiones</taxon>
        <taxon>Cheliferoidea</taxon>
        <taxon>Chernetidae</taxon>
        <taxon>Cordylochernes</taxon>
    </lineage>
</organism>
<comment type="subcellular location">
    <subcellularLocation>
        <location evidence="1">Cell membrane</location>
        <topology evidence="1">Multi-pass membrane protein</topology>
    </subcellularLocation>
    <subcellularLocation>
        <location evidence="7">Membrane</location>
        <topology evidence="7">Multi-pass membrane protein</topology>
    </subcellularLocation>
</comment>
<evidence type="ECO:0000313" key="9">
    <source>
        <dbReference type="Proteomes" id="UP001235939"/>
    </source>
</evidence>
<gene>
    <name evidence="8" type="ORF">LAZ67_17002941</name>
</gene>
<dbReference type="EMBL" id="CP092879">
    <property type="protein sequence ID" value="UYV79508.1"/>
    <property type="molecule type" value="Genomic_DNA"/>
</dbReference>
<feature type="transmembrane region" description="Helical" evidence="7">
    <location>
        <begin position="213"/>
        <end position="230"/>
    </location>
</feature>
<feature type="transmembrane region" description="Helical" evidence="7">
    <location>
        <begin position="88"/>
        <end position="107"/>
    </location>
</feature>
<keyword evidence="3" id="KW-1003">Cell membrane</keyword>
<evidence type="ECO:0000256" key="2">
    <source>
        <dbReference type="ARBA" id="ARBA00008789"/>
    </source>
</evidence>
<dbReference type="PANTHER" id="PTHR16024">
    <property type="entry name" value="XK-RELATED PROTEIN"/>
    <property type="match status" value="1"/>
</dbReference>
<feature type="transmembrane region" description="Helical" evidence="7">
    <location>
        <begin position="127"/>
        <end position="147"/>
    </location>
</feature>
<sequence length="287" mass="33641">MLHVGRYIDTIIYGCHYNQATQDSREKKEMFLRFYVYEEADATLLRLLECFMESAPQLVLQLYILTQVHPETMVIFGTLVPPSVQTGLLVLSIFLSLCSMSWCLAFYQRALRHTQDDKCNLNLPGLIMQFVWRFLTIGSRVLALALFASTFRYYVLLVCLIRYLLMTTWILSMKTSFYDNKCEEFFYNCVLGVMYIFCYFNPKDTPTRRRYTIFYLLTFVENTLLISLWFRETADCPPWYRLPAVLAQPLLFLLGLLFMVSVPLDYLLCLSTPSFYSKGSVTGCYHH</sequence>
<keyword evidence="4 7" id="KW-0812">Transmembrane</keyword>
<dbReference type="InterPro" id="IPR018629">
    <property type="entry name" value="XK-rel"/>
</dbReference>
<keyword evidence="6 7" id="KW-0472">Membrane</keyword>
<dbReference type="Pfam" id="PF09815">
    <property type="entry name" value="XK-related"/>
    <property type="match status" value="1"/>
</dbReference>
<evidence type="ECO:0000256" key="1">
    <source>
        <dbReference type="ARBA" id="ARBA00004651"/>
    </source>
</evidence>
<feature type="transmembrane region" description="Helical" evidence="7">
    <location>
        <begin position="154"/>
        <end position="173"/>
    </location>
</feature>
<dbReference type="Proteomes" id="UP001235939">
    <property type="component" value="Chromosome 17"/>
</dbReference>
<keyword evidence="5 7" id="KW-1133">Transmembrane helix</keyword>
<comment type="similarity">
    <text evidence="2 7">Belongs to the XK family.</text>
</comment>
<evidence type="ECO:0000313" key="8">
    <source>
        <dbReference type="EMBL" id="UYV79508.1"/>
    </source>
</evidence>
<feature type="transmembrane region" description="Helical" evidence="7">
    <location>
        <begin position="250"/>
        <end position="268"/>
    </location>
</feature>
<evidence type="ECO:0000256" key="3">
    <source>
        <dbReference type="ARBA" id="ARBA00022475"/>
    </source>
</evidence>
<keyword evidence="9" id="KW-1185">Reference proteome</keyword>
<dbReference type="InterPro" id="IPR050895">
    <property type="entry name" value="XK-related_scramblase"/>
</dbReference>
<evidence type="ECO:0000256" key="7">
    <source>
        <dbReference type="RuleBase" id="RU910716"/>
    </source>
</evidence>
<name>A0ABY6LEN2_9ARAC</name>